<dbReference type="SUPFAM" id="SSF51161">
    <property type="entry name" value="Trimeric LpxA-like enzymes"/>
    <property type="match status" value="1"/>
</dbReference>
<organism evidence="5 6">
    <name type="scientific">Sarcina ventriculi</name>
    <name type="common">Clostridium ventriculi</name>
    <dbReference type="NCBI Taxonomy" id="1267"/>
    <lineage>
        <taxon>Bacteria</taxon>
        <taxon>Bacillati</taxon>
        <taxon>Bacillota</taxon>
        <taxon>Clostridia</taxon>
        <taxon>Eubacteriales</taxon>
        <taxon>Clostridiaceae</taxon>
        <taxon>Sarcina</taxon>
    </lineage>
</organism>
<dbReference type="Proteomes" id="UP000095488">
    <property type="component" value="Unassembled WGS sequence"/>
</dbReference>
<evidence type="ECO:0000313" key="6">
    <source>
        <dbReference type="Proteomes" id="UP000095488"/>
    </source>
</evidence>
<feature type="domain" description="Nucleotidyl transferase" evidence="3">
    <location>
        <begin position="16"/>
        <end position="148"/>
    </location>
</feature>
<evidence type="ECO:0000256" key="1">
    <source>
        <dbReference type="ARBA" id="ARBA00010443"/>
    </source>
</evidence>
<dbReference type="InterPro" id="IPR011831">
    <property type="entry name" value="ADP-Glc_PPase"/>
</dbReference>
<proteinExistence type="inferred from homology"/>
<dbReference type="InterPro" id="IPR029044">
    <property type="entry name" value="Nucleotide-diphossugar_trans"/>
</dbReference>
<dbReference type="InterPro" id="IPR005835">
    <property type="entry name" value="NTP_transferase_dom"/>
</dbReference>
<dbReference type="PANTHER" id="PTHR43523:SF6">
    <property type="entry name" value="GLYCOGEN BIOSYNTHESIS PROTEIN GLGD"/>
    <property type="match status" value="1"/>
</dbReference>
<protein>
    <submittedName>
        <fullName evidence="5">Glucose-1-phosphate adenylyltransferase</fullName>
        <ecNumber evidence="5">2.7.7.27</ecNumber>
    </submittedName>
</protein>
<keyword evidence="5" id="KW-0808">Transferase</keyword>
<evidence type="ECO:0000313" key="5">
    <source>
        <dbReference type="EMBL" id="CUO25120.1"/>
    </source>
</evidence>
<dbReference type="Gene3D" id="3.90.550.10">
    <property type="entry name" value="Spore Coat Polysaccharide Biosynthesis Protein SpsA, Chain A"/>
    <property type="match status" value="1"/>
</dbReference>
<comment type="caution">
    <text evidence="5">The sequence shown here is derived from an EMBL/GenBank/DDBJ whole genome shotgun (WGS) entry which is preliminary data.</text>
</comment>
<dbReference type="NCBIfam" id="TIGR02092">
    <property type="entry name" value="glgD"/>
    <property type="match status" value="1"/>
</dbReference>
<gene>
    <name evidence="5" type="primary">glgC_2</name>
    <name evidence="5" type="ORF">ERS852473_02305</name>
</gene>
<evidence type="ECO:0000259" key="4">
    <source>
        <dbReference type="Pfam" id="PF24894"/>
    </source>
</evidence>
<feature type="domain" description="Glucose-1-phosphate adenylyltransferase/Bifunctional protein GlmU-like C-terminal hexapeptide" evidence="4">
    <location>
        <begin position="282"/>
        <end position="354"/>
    </location>
</feature>
<evidence type="ECO:0000256" key="2">
    <source>
        <dbReference type="ARBA" id="ARBA00023056"/>
    </source>
</evidence>
<dbReference type="PANTHER" id="PTHR43523">
    <property type="entry name" value="GLUCOSE-1-PHOSPHATE ADENYLYLTRANSFERASE-RELATED"/>
    <property type="match status" value="1"/>
</dbReference>
<dbReference type="Gene3D" id="2.160.10.10">
    <property type="entry name" value="Hexapeptide repeat proteins"/>
    <property type="match status" value="1"/>
</dbReference>
<dbReference type="InterPro" id="IPR011832">
    <property type="entry name" value="GlgDAde_trans"/>
</dbReference>
<dbReference type="Pfam" id="PF24894">
    <property type="entry name" value="Hexapep_GlmU"/>
    <property type="match status" value="1"/>
</dbReference>
<sequence>MNNCIGIINLDENESRMSELVKNRPLASVPLAARYRIIDFVLSNMTNAGMDSIGIFTKNKSRSLVDHLTNGRPWDLHRKKHGLRVFNFGDKDPQYDDMYNFADNIEFLTKSRKEYVVIAPSYMICNIDYKELIKYHREQDNDITIVYKNIADGNSNFIECDVLNILENGIVKGIGKNIGREPNLNISMEMYVLRTDLLIEMIYECIRQGVYKKVKSYISSNLENLKVGSYKFDGYLSCVNSLRSYYKTNMDILIPEVYTELFLGDRPIYTKSKDESPTHYAEKSIVKNSVIANGSYIEGTVENCIIGRRVYVAPGAVVKNCVIMQETVIGNDAKIDRVIADKASVIREDEKVIGLKMYPVVIKKSTLL</sequence>
<dbReference type="InterPro" id="IPR056818">
    <property type="entry name" value="GlmU/GlgC-like_hexapep"/>
</dbReference>
<evidence type="ECO:0000259" key="3">
    <source>
        <dbReference type="Pfam" id="PF00483"/>
    </source>
</evidence>
<comment type="similarity">
    <text evidence="1">Belongs to the bacterial/plant glucose-1-phosphate adenylyltransferase family.</text>
</comment>
<dbReference type="RefSeq" id="WP_055260273.1">
    <property type="nucleotide sequence ID" value="NZ_CABIXL010000015.1"/>
</dbReference>
<keyword evidence="5" id="KW-0548">Nucleotidyltransferase</keyword>
<dbReference type="SUPFAM" id="SSF53448">
    <property type="entry name" value="Nucleotide-diphospho-sugar transferases"/>
    <property type="match status" value="1"/>
</dbReference>
<keyword evidence="6" id="KW-1185">Reference proteome</keyword>
<dbReference type="InterPro" id="IPR011004">
    <property type="entry name" value="Trimer_LpxA-like_sf"/>
</dbReference>
<name>A0ABM9USQ3_SARVE</name>
<dbReference type="CDD" id="cd04651">
    <property type="entry name" value="LbH_G1P_AT_C"/>
    <property type="match status" value="1"/>
</dbReference>
<dbReference type="Pfam" id="PF00483">
    <property type="entry name" value="NTP_transferase"/>
    <property type="match status" value="1"/>
</dbReference>
<reference evidence="5 6" key="1">
    <citation type="submission" date="2015-09" db="EMBL/GenBank/DDBJ databases">
        <authorList>
            <consortium name="Pathogen Informatics"/>
        </authorList>
    </citation>
    <scope>NUCLEOTIDE SEQUENCE [LARGE SCALE GENOMIC DNA]</scope>
    <source>
        <strain evidence="5 6">2789STDY5834858</strain>
    </source>
</reference>
<accession>A0ABM9USQ3</accession>
<dbReference type="CDD" id="cd02508">
    <property type="entry name" value="ADP_Glucose_PP"/>
    <property type="match status" value="1"/>
</dbReference>
<dbReference type="EC" id="2.7.7.27" evidence="5"/>
<keyword evidence="2" id="KW-0320">Glycogen biosynthesis</keyword>
<dbReference type="GO" id="GO:0008878">
    <property type="term" value="F:glucose-1-phosphate adenylyltransferase activity"/>
    <property type="evidence" value="ECO:0007669"/>
    <property type="project" value="UniProtKB-EC"/>
</dbReference>
<dbReference type="EMBL" id="CYZR01000015">
    <property type="protein sequence ID" value="CUO25120.1"/>
    <property type="molecule type" value="Genomic_DNA"/>
</dbReference>